<sequence length="310" mass="35512">MVSQSFITLFTNSFFMPFDQFLDYLLLEKKYALNTVKAYEADLGAFAIFIKKEFKEEDLKSIHYNQIRNWIIALVNAGLTTRSVNRKISSLKAYYKFLLRTGQIDVTPLATHKSLKIKKNIQIPFSENEVGQVISSIFPNNFKNSRDLSVIVLLYATGIRRAELIGITIKDLDLKNNLLKVLGKRNKERFVPLLPEIVSLLGIYLKYREDLVKEETPNLFITERGVKLYENLVYRIINNYFSLASKKAKKSPHILRHSFATHLLGEGANLNAVKELLGHSSLAATQVYTHNSIAELSKVYNNAHPRQTKK</sequence>
<dbReference type="Pfam" id="PF00589">
    <property type="entry name" value="Phage_integrase"/>
    <property type="match status" value="1"/>
</dbReference>
<dbReference type="GO" id="GO:0015074">
    <property type="term" value="P:DNA integration"/>
    <property type="evidence" value="ECO:0007669"/>
    <property type="project" value="UniProtKB-KW"/>
</dbReference>
<evidence type="ECO:0000256" key="7">
    <source>
        <dbReference type="ARBA" id="ARBA00023172"/>
    </source>
</evidence>
<keyword evidence="6 9" id="KW-0238">DNA-binding</keyword>
<evidence type="ECO:0000259" key="10">
    <source>
        <dbReference type="PROSITE" id="PS51898"/>
    </source>
</evidence>
<protein>
    <submittedName>
        <fullName evidence="12">Tyrosine recombinase xerC</fullName>
    </submittedName>
</protein>
<keyword evidence="13" id="KW-1185">Reference proteome</keyword>
<dbReference type="InterPro" id="IPR002104">
    <property type="entry name" value="Integrase_catalytic"/>
</dbReference>
<evidence type="ECO:0000313" key="12">
    <source>
        <dbReference type="EMBL" id="EHQ01666.1"/>
    </source>
</evidence>
<dbReference type="Gene3D" id="1.10.443.10">
    <property type="entry name" value="Intergrase catalytic core"/>
    <property type="match status" value="1"/>
</dbReference>
<keyword evidence="4" id="KW-0159">Chromosome partition</keyword>
<organism evidence="12 13">
    <name type="scientific">Gillisia limnaea (strain DSM 15749 / LMG 21470 / R-8282)</name>
    <dbReference type="NCBI Taxonomy" id="865937"/>
    <lineage>
        <taxon>Bacteria</taxon>
        <taxon>Pseudomonadati</taxon>
        <taxon>Bacteroidota</taxon>
        <taxon>Flavobacteriia</taxon>
        <taxon>Flavobacteriales</taxon>
        <taxon>Flavobacteriaceae</taxon>
        <taxon>Gillisia</taxon>
    </lineage>
</organism>
<keyword evidence="3" id="KW-0132">Cell division</keyword>
<dbReference type="PROSITE" id="PS51900">
    <property type="entry name" value="CB"/>
    <property type="match status" value="1"/>
</dbReference>
<feature type="domain" description="Tyr recombinase" evidence="10">
    <location>
        <begin position="119"/>
        <end position="301"/>
    </location>
</feature>
<accession>H2BUL1</accession>
<keyword evidence="8" id="KW-0131">Cell cycle</keyword>
<dbReference type="Gene3D" id="1.10.150.130">
    <property type="match status" value="1"/>
</dbReference>
<name>H2BUL1_GILLR</name>
<dbReference type="Pfam" id="PF02899">
    <property type="entry name" value="Phage_int_SAM_1"/>
    <property type="match status" value="1"/>
</dbReference>
<keyword evidence="2" id="KW-0963">Cytoplasm</keyword>
<evidence type="ECO:0000256" key="2">
    <source>
        <dbReference type="ARBA" id="ARBA00022490"/>
    </source>
</evidence>
<evidence type="ECO:0000256" key="3">
    <source>
        <dbReference type="ARBA" id="ARBA00022618"/>
    </source>
</evidence>
<evidence type="ECO:0000256" key="1">
    <source>
        <dbReference type="ARBA" id="ARBA00004496"/>
    </source>
</evidence>
<dbReference type="Proteomes" id="UP000003844">
    <property type="component" value="Unassembled WGS sequence"/>
</dbReference>
<evidence type="ECO:0000259" key="11">
    <source>
        <dbReference type="PROSITE" id="PS51900"/>
    </source>
</evidence>
<evidence type="ECO:0000256" key="5">
    <source>
        <dbReference type="ARBA" id="ARBA00022908"/>
    </source>
</evidence>
<dbReference type="eggNOG" id="COG4974">
    <property type="taxonomic scope" value="Bacteria"/>
</dbReference>
<feature type="domain" description="Core-binding (CB)" evidence="11">
    <location>
        <begin position="12"/>
        <end position="99"/>
    </location>
</feature>
<dbReference type="GO" id="GO:0006310">
    <property type="term" value="P:DNA recombination"/>
    <property type="evidence" value="ECO:0007669"/>
    <property type="project" value="UniProtKB-KW"/>
</dbReference>
<dbReference type="PROSITE" id="PS51898">
    <property type="entry name" value="TYR_RECOMBINASE"/>
    <property type="match status" value="1"/>
</dbReference>
<dbReference type="STRING" id="865937.Gilli_0981"/>
<dbReference type="InterPro" id="IPR013762">
    <property type="entry name" value="Integrase-like_cat_sf"/>
</dbReference>
<dbReference type="InterPro" id="IPR010998">
    <property type="entry name" value="Integrase_recombinase_N"/>
</dbReference>
<keyword evidence="5" id="KW-0229">DNA integration</keyword>
<dbReference type="InterPro" id="IPR050090">
    <property type="entry name" value="Tyrosine_recombinase_XerCD"/>
</dbReference>
<evidence type="ECO:0000313" key="13">
    <source>
        <dbReference type="Proteomes" id="UP000003844"/>
    </source>
</evidence>
<dbReference type="InterPro" id="IPR011010">
    <property type="entry name" value="DNA_brk_join_enz"/>
</dbReference>
<dbReference type="GO" id="GO:0007059">
    <property type="term" value="P:chromosome segregation"/>
    <property type="evidence" value="ECO:0007669"/>
    <property type="project" value="UniProtKB-KW"/>
</dbReference>
<keyword evidence="7" id="KW-0233">DNA recombination</keyword>
<reference evidence="13" key="1">
    <citation type="journal article" date="2012" name="Stand. Genomic Sci.">
        <title>Genome sequence of the Antarctic rhodopsins-containing flavobacterium Gillisia limnaea type strain (R-8282(T)).</title>
        <authorList>
            <person name="Riedel T."/>
            <person name="Held B."/>
            <person name="Nolan M."/>
            <person name="Lucas S."/>
            <person name="Lapidus A."/>
            <person name="Tice H."/>
            <person name="Del Rio T.G."/>
            <person name="Cheng J.F."/>
            <person name="Han C."/>
            <person name="Tapia R."/>
            <person name="Goodwin L.A."/>
            <person name="Pitluck S."/>
            <person name="Liolios K."/>
            <person name="Mavromatis K."/>
            <person name="Pagani I."/>
            <person name="Ivanova N."/>
            <person name="Mikhailova N."/>
            <person name="Pati A."/>
            <person name="Chen A."/>
            <person name="Palaniappan K."/>
            <person name="Land M."/>
            <person name="Rohde M."/>
            <person name="Tindall B.J."/>
            <person name="Detter J.C."/>
            <person name="Goker M."/>
            <person name="Bristow J."/>
            <person name="Eisen J.A."/>
            <person name="Markowitz V."/>
            <person name="Hugenholtz P."/>
            <person name="Kyrpides N.C."/>
            <person name="Klenk H.P."/>
            <person name="Woyke T."/>
        </authorList>
    </citation>
    <scope>NUCLEOTIDE SEQUENCE [LARGE SCALE GENOMIC DNA]</scope>
    <source>
        <strain evidence="13">DSM 15749 / LMG 21470 / R-8282</strain>
    </source>
</reference>
<evidence type="ECO:0000256" key="4">
    <source>
        <dbReference type="ARBA" id="ARBA00022829"/>
    </source>
</evidence>
<evidence type="ECO:0000256" key="8">
    <source>
        <dbReference type="ARBA" id="ARBA00023306"/>
    </source>
</evidence>
<dbReference type="SUPFAM" id="SSF56349">
    <property type="entry name" value="DNA breaking-rejoining enzymes"/>
    <property type="match status" value="1"/>
</dbReference>
<dbReference type="PANTHER" id="PTHR30349">
    <property type="entry name" value="PHAGE INTEGRASE-RELATED"/>
    <property type="match status" value="1"/>
</dbReference>
<dbReference type="HOGENOM" id="CLU_027562_9_0_10"/>
<dbReference type="InterPro" id="IPR044068">
    <property type="entry name" value="CB"/>
</dbReference>
<dbReference type="GO" id="GO:0051301">
    <property type="term" value="P:cell division"/>
    <property type="evidence" value="ECO:0007669"/>
    <property type="project" value="UniProtKB-KW"/>
</dbReference>
<dbReference type="InterPro" id="IPR004107">
    <property type="entry name" value="Integrase_SAM-like_N"/>
</dbReference>
<gene>
    <name evidence="12" type="ORF">Gilli_0981</name>
</gene>
<dbReference type="PANTHER" id="PTHR30349:SF77">
    <property type="entry name" value="TYROSINE RECOMBINASE XERC"/>
    <property type="match status" value="1"/>
</dbReference>
<comment type="subcellular location">
    <subcellularLocation>
        <location evidence="1">Cytoplasm</location>
    </subcellularLocation>
</comment>
<dbReference type="EMBL" id="JH594606">
    <property type="protein sequence ID" value="EHQ01666.1"/>
    <property type="molecule type" value="Genomic_DNA"/>
</dbReference>
<dbReference type="GO" id="GO:0003677">
    <property type="term" value="F:DNA binding"/>
    <property type="evidence" value="ECO:0007669"/>
    <property type="project" value="UniProtKB-UniRule"/>
</dbReference>
<evidence type="ECO:0000256" key="9">
    <source>
        <dbReference type="PROSITE-ProRule" id="PRU01248"/>
    </source>
</evidence>
<dbReference type="GO" id="GO:0005737">
    <property type="term" value="C:cytoplasm"/>
    <property type="evidence" value="ECO:0007669"/>
    <property type="project" value="UniProtKB-SubCell"/>
</dbReference>
<evidence type="ECO:0000256" key="6">
    <source>
        <dbReference type="ARBA" id="ARBA00023125"/>
    </source>
</evidence>
<proteinExistence type="predicted"/>
<dbReference type="AlphaFoldDB" id="H2BUL1"/>